<name>A0AAE0XYL3_9GAST</name>
<keyword evidence="6" id="KW-0560">Oxidoreductase</keyword>
<evidence type="ECO:0000256" key="4">
    <source>
        <dbReference type="ARBA" id="ARBA00022857"/>
    </source>
</evidence>
<evidence type="ECO:0000256" key="1">
    <source>
        <dbReference type="ARBA" id="ARBA00004141"/>
    </source>
</evidence>
<dbReference type="GO" id="GO:0005811">
    <property type="term" value="C:lipid droplet"/>
    <property type="evidence" value="ECO:0007669"/>
    <property type="project" value="TreeGrafter"/>
</dbReference>
<keyword evidence="4" id="KW-0521">NADP</keyword>
<dbReference type="EMBL" id="JAWDGP010007321">
    <property type="protein sequence ID" value="KAK3726185.1"/>
    <property type="molecule type" value="Genomic_DNA"/>
</dbReference>
<evidence type="ECO:0000256" key="8">
    <source>
        <dbReference type="ARBA" id="ARBA00023136"/>
    </source>
</evidence>
<dbReference type="PRINTS" id="PR00081">
    <property type="entry name" value="GDHRDH"/>
</dbReference>
<keyword evidence="8 13" id="KW-0472">Membrane</keyword>
<dbReference type="InterPro" id="IPR036291">
    <property type="entry name" value="NAD(P)-bd_dom_sf"/>
</dbReference>
<gene>
    <name evidence="14" type="ORF">RRG08_031512</name>
</gene>
<dbReference type="GO" id="GO:0016020">
    <property type="term" value="C:membrane"/>
    <property type="evidence" value="ECO:0007669"/>
    <property type="project" value="UniProtKB-SubCell"/>
</dbReference>
<comment type="caution">
    <text evidence="14">The sequence shown here is derived from an EMBL/GenBank/DDBJ whole genome shotgun (WGS) entry which is preliminary data.</text>
</comment>
<dbReference type="FunFam" id="3.40.50.720:FF:000131">
    <property type="entry name" value="Short-chain dehydrogenase/reductase 3"/>
    <property type="match status" value="1"/>
</dbReference>
<evidence type="ECO:0000256" key="7">
    <source>
        <dbReference type="ARBA" id="ARBA00023098"/>
    </source>
</evidence>
<evidence type="ECO:0000256" key="2">
    <source>
        <dbReference type="ARBA" id="ARBA00006484"/>
    </source>
</evidence>
<protein>
    <recommendedName>
        <fullName evidence="10">Short-chain dehydrogenase/reductase 3</fullName>
    </recommendedName>
    <alternativeName>
        <fullName evidence="11">Retinal short-chain dehydrogenase/reductase 1</fullName>
    </alternativeName>
</protein>
<dbReference type="GO" id="GO:0052650">
    <property type="term" value="F:all-trans-retinol dehydrogenase (NADP+) activity"/>
    <property type="evidence" value="ECO:0007669"/>
    <property type="project" value="UniProtKB-ARBA"/>
</dbReference>
<feature type="transmembrane region" description="Helical" evidence="13">
    <location>
        <begin position="7"/>
        <end position="27"/>
    </location>
</feature>
<evidence type="ECO:0000256" key="5">
    <source>
        <dbReference type="ARBA" id="ARBA00022989"/>
    </source>
</evidence>
<keyword evidence="15" id="KW-1185">Reference proteome</keyword>
<keyword evidence="7" id="KW-0443">Lipid metabolism</keyword>
<dbReference type="Proteomes" id="UP001283361">
    <property type="component" value="Unassembled WGS sequence"/>
</dbReference>
<sequence length="312" mass="34643">MEFIIDILVLLKNITVAFLVSWIHFFVPPRRKCVRGEIVLVTGAASGMGCDMILEFSKLGAITVAWDVNSQGLEETKQLVTAIGGKYYSFVCDVSDREQVKKVADQVRSQVGDVSILVNNAGVVAGKKLLELTDEEIERTMGVNLMAQIWTTKEFLPSMLENNHGHIVNMGSSAGLVGLSHLVDYSTSKFGVTGFTQTLNYELHFSGHDGVATTLICPSFVKTGMFAGCKMEYPLILPDLEQRPTVECIMQAILTNQTEIYLPRMVYTMVSLKHVIPVAAMHEIIQFFRAHKFMEPFLGRTSIKDSPVNTEE</sequence>
<dbReference type="CDD" id="cd05339">
    <property type="entry name" value="17beta-HSDXI-like_SDR_c"/>
    <property type="match status" value="1"/>
</dbReference>
<evidence type="ECO:0000256" key="13">
    <source>
        <dbReference type="SAM" id="Phobius"/>
    </source>
</evidence>
<comment type="subcellular location">
    <subcellularLocation>
        <location evidence="1">Membrane</location>
        <topology evidence="1">Multi-pass membrane protein</topology>
    </subcellularLocation>
</comment>
<organism evidence="14 15">
    <name type="scientific">Elysia crispata</name>
    <name type="common">lettuce slug</name>
    <dbReference type="NCBI Taxonomy" id="231223"/>
    <lineage>
        <taxon>Eukaryota</taxon>
        <taxon>Metazoa</taxon>
        <taxon>Spiralia</taxon>
        <taxon>Lophotrochozoa</taxon>
        <taxon>Mollusca</taxon>
        <taxon>Gastropoda</taxon>
        <taxon>Heterobranchia</taxon>
        <taxon>Euthyneura</taxon>
        <taxon>Panpulmonata</taxon>
        <taxon>Sacoglossa</taxon>
        <taxon>Placobranchoidea</taxon>
        <taxon>Plakobranchidae</taxon>
        <taxon>Elysia</taxon>
    </lineage>
</organism>
<comment type="similarity">
    <text evidence="2 12">Belongs to the short-chain dehydrogenases/reductases (SDR) family.</text>
</comment>
<evidence type="ECO:0000313" key="15">
    <source>
        <dbReference type="Proteomes" id="UP001283361"/>
    </source>
</evidence>
<dbReference type="Gene3D" id="3.40.50.720">
    <property type="entry name" value="NAD(P)-binding Rossmann-like Domain"/>
    <property type="match status" value="1"/>
</dbReference>
<dbReference type="Pfam" id="PF00106">
    <property type="entry name" value="adh_short"/>
    <property type="match status" value="1"/>
</dbReference>
<evidence type="ECO:0000256" key="6">
    <source>
        <dbReference type="ARBA" id="ARBA00023002"/>
    </source>
</evidence>
<evidence type="ECO:0000313" key="14">
    <source>
        <dbReference type="EMBL" id="KAK3726185.1"/>
    </source>
</evidence>
<keyword evidence="5 13" id="KW-1133">Transmembrane helix</keyword>
<dbReference type="PRINTS" id="PR00080">
    <property type="entry name" value="SDRFAMILY"/>
</dbReference>
<dbReference type="InterPro" id="IPR002347">
    <property type="entry name" value="SDR_fam"/>
</dbReference>
<evidence type="ECO:0000256" key="10">
    <source>
        <dbReference type="ARBA" id="ARBA00068717"/>
    </source>
</evidence>
<reference evidence="14" key="1">
    <citation type="journal article" date="2023" name="G3 (Bethesda)">
        <title>A reference genome for the long-term kleptoplast-retaining sea slug Elysia crispata morphotype clarki.</title>
        <authorList>
            <person name="Eastman K.E."/>
            <person name="Pendleton A.L."/>
            <person name="Shaikh M.A."/>
            <person name="Suttiyut T."/>
            <person name="Ogas R."/>
            <person name="Tomko P."/>
            <person name="Gavelis G."/>
            <person name="Widhalm J.R."/>
            <person name="Wisecaver J.H."/>
        </authorList>
    </citation>
    <scope>NUCLEOTIDE SEQUENCE</scope>
    <source>
        <strain evidence="14">ECLA1</strain>
    </source>
</reference>
<evidence type="ECO:0000256" key="11">
    <source>
        <dbReference type="ARBA" id="ARBA00082544"/>
    </source>
</evidence>
<proteinExistence type="inferred from homology"/>
<dbReference type="PANTHER" id="PTHR24322">
    <property type="entry name" value="PKSB"/>
    <property type="match status" value="1"/>
</dbReference>
<evidence type="ECO:0000256" key="12">
    <source>
        <dbReference type="RuleBase" id="RU000363"/>
    </source>
</evidence>
<dbReference type="AlphaFoldDB" id="A0AAE0XYL3"/>
<keyword evidence="3 13" id="KW-0812">Transmembrane</keyword>
<evidence type="ECO:0000256" key="9">
    <source>
        <dbReference type="ARBA" id="ARBA00059620"/>
    </source>
</evidence>
<dbReference type="SUPFAM" id="SSF51735">
    <property type="entry name" value="NAD(P)-binding Rossmann-fold domains"/>
    <property type="match status" value="1"/>
</dbReference>
<comment type="function">
    <text evidence="9">Catalyzes the reduction of all-trans-retinal to all-trans-retinol in the presence of NADPH.</text>
</comment>
<evidence type="ECO:0000256" key="3">
    <source>
        <dbReference type="ARBA" id="ARBA00022692"/>
    </source>
</evidence>
<dbReference type="PANTHER" id="PTHR24322:SF736">
    <property type="entry name" value="RETINOL DEHYDROGENASE 10"/>
    <property type="match status" value="1"/>
</dbReference>
<accession>A0AAE0XYL3</accession>